<accession>A0A109RMY0</accession>
<evidence type="ECO:0000256" key="1">
    <source>
        <dbReference type="SAM" id="SignalP"/>
    </source>
</evidence>
<dbReference type="EMBL" id="CP013355">
    <property type="protein sequence ID" value="AMC09805.1"/>
    <property type="molecule type" value="Genomic_DNA"/>
</dbReference>
<feature type="chain" id="PRO_5007140368" description="Asparagine synthetase B" evidence="1">
    <location>
        <begin position="26"/>
        <end position="169"/>
    </location>
</feature>
<dbReference type="Proteomes" id="UP000059672">
    <property type="component" value="Chromosome"/>
</dbReference>
<feature type="signal peptide" evidence="1">
    <location>
        <begin position="1"/>
        <end position="25"/>
    </location>
</feature>
<proteinExistence type="predicted"/>
<sequence>MAKSIIMKKIKFTLILILITTITFAQESPRKQATGKIGEVTVTIDYGSPFVKGRTIWGGLVKYGKVWRAGANENTTFSFDKEVTIGGALVPAGKYGFFIIPNENKDWVLILNKKNDGWGAFSYNKEEDIVRLNVAPKFVDTNQESLMYSIVAKGIQLAWGKMRITLPVK</sequence>
<organism evidence="2 3">
    <name type="scientific">Lutibacter profundi</name>
    <dbReference type="NCBI Taxonomy" id="1622118"/>
    <lineage>
        <taxon>Bacteria</taxon>
        <taxon>Pseudomonadati</taxon>
        <taxon>Bacteroidota</taxon>
        <taxon>Flavobacteriia</taxon>
        <taxon>Flavobacteriales</taxon>
        <taxon>Flavobacteriaceae</taxon>
        <taxon>Lutibacter</taxon>
    </lineage>
</organism>
<evidence type="ECO:0000313" key="2">
    <source>
        <dbReference type="EMBL" id="AMC09805.1"/>
    </source>
</evidence>
<protein>
    <recommendedName>
        <fullName evidence="4">Asparagine synthetase B</fullName>
    </recommendedName>
</protein>
<dbReference type="Pfam" id="PF11138">
    <property type="entry name" value="DUF2911"/>
    <property type="match status" value="1"/>
</dbReference>
<dbReference type="PATRIC" id="fig|1622118.3.peg.74"/>
<dbReference type="STRING" id="1622118.Lupro_00355"/>
<dbReference type="KEGG" id="lut:Lupro_00355"/>
<dbReference type="AlphaFoldDB" id="A0A109RMY0"/>
<gene>
    <name evidence="2" type="ORF">Lupro_00355</name>
</gene>
<reference evidence="3" key="1">
    <citation type="submission" date="2015-12" db="EMBL/GenBank/DDBJ databases">
        <title>Complete genome sequence of Lutibacter profundus strain LP1.</title>
        <authorList>
            <person name="Wissuwa J."/>
            <person name="Le Moine Bauer S."/>
            <person name="Stokke R."/>
            <person name="Dahle H."/>
            <person name="Steen I.H."/>
        </authorList>
    </citation>
    <scope>NUCLEOTIDE SEQUENCE [LARGE SCALE GENOMIC DNA]</scope>
    <source>
        <strain evidence="3">LP1</strain>
    </source>
</reference>
<dbReference type="InterPro" id="IPR021314">
    <property type="entry name" value="DUF2911"/>
</dbReference>
<name>A0A109RMY0_9FLAO</name>
<evidence type="ECO:0000313" key="3">
    <source>
        <dbReference type="Proteomes" id="UP000059672"/>
    </source>
</evidence>
<keyword evidence="1" id="KW-0732">Signal</keyword>
<evidence type="ECO:0008006" key="4">
    <source>
        <dbReference type="Google" id="ProtNLM"/>
    </source>
</evidence>
<keyword evidence="3" id="KW-1185">Reference proteome</keyword>
<reference evidence="2 3" key="2">
    <citation type="journal article" date="2016" name="Int. J. Syst. Evol. Microbiol.">
        <title>Lutibacter profundi sp. nov., isolated from a deep-sea hydrothermal system on the Arctic Mid-Ocean Ridge and emended description of the genus Lutibacter.</title>
        <authorList>
            <person name="Le Moine Bauer S."/>
            <person name="Roalkvam I."/>
            <person name="Steen I.H."/>
            <person name="Dahle H."/>
        </authorList>
    </citation>
    <scope>NUCLEOTIDE SEQUENCE [LARGE SCALE GENOMIC DNA]</scope>
    <source>
        <strain evidence="2 3">LP1</strain>
    </source>
</reference>